<proteinExistence type="predicted"/>
<gene>
    <name evidence="1" type="ORF">NCTC10295_00002</name>
</gene>
<organism evidence="1 2">
    <name type="scientific">Bergeriella denitrificans</name>
    <name type="common">Neisseria denitrificans</name>
    <dbReference type="NCBI Taxonomy" id="494"/>
    <lineage>
        <taxon>Bacteria</taxon>
        <taxon>Pseudomonadati</taxon>
        <taxon>Pseudomonadota</taxon>
        <taxon>Betaproteobacteria</taxon>
        <taxon>Neisseriales</taxon>
        <taxon>Neisseriaceae</taxon>
        <taxon>Bergeriella</taxon>
    </lineage>
</organism>
<evidence type="ECO:0000313" key="1">
    <source>
        <dbReference type="EMBL" id="STZ74796.1"/>
    </source>
</evidence>
<dbReference type="AlphaFoldDB" id="A0A378UBP6"/>
<keyword evidence="2" id="KW-1185">Reference proteome</keyword>
<dbReference type="Proteomes" id="UP000254651">
    <property type="component" value="Unassembled WGS sequence"/>
</dbReference>
<protein>
    <submittedName>
        <fullName evidence="1">Phage integrase</fullName>
    </submittedName>
</protein>
<dbReference type="EMBL" id="UGQS01000001">
    <property type="protein sequence ID" value="STZ74796.1"/>
    <property type="molecule type" value="Genomic_DNA"/>
</dbReference>
<reference evidence="1 2" key="1">
    <citation type="submission" date="2018-06" db="EMBL/GenBank/DDBJ databases">
        <authorList>
            <consortium name="Pathogen Informatics"/>
            <person name="Doyle S."/>
        </authorList>
    </citation>
    <scope>NUCLEOTIDE SEQUENCE [LARGE SCALE GENOMIC DNA]</scope>
    <source>
        <strain evidence="1 2">NCTC10295</strain>
    </source>
</reference>
<accession>A0A378UBP6</accession>
<name>A0A378UBP6_BERDE</name>
<sequence>MNPALNERLTAVATHADTLGRGDKSAYLKQQAAELGMSLATLYRKLEAVASNRPQAAQRCGRSELSLDEPH</sequence>
<evidence type="ECO:0000313" key="2">
    <source>
        <dbReference type="Proteomes" id="UP000254651"/>
    </source>
</evidence>